<evidence type="ECO:0000313" key="9">
    <source>
        <dbReference type="Proteomes" id="UP001604277"/>
    </source>
</evidence>
<evidence type="ECO:0000259" key="7">
    <source>
        <dbReference type="Pfam" id="PF23262"/>
    </source>
</evidence>
<evidence type="ECO:0000256" key="4">
    <source>
        <dbReference type="ARBA" id="ARBA00023136"/>
    </source>
</evidence>
<dbReference type="Proteomes" id="UP001604277">
    <property type="component" value="Unassembled WGS sequence"/>
</dbReference>
<keyword evidence="3 6" id="KW-1133">Transmembrane helix</keyword>
<feature type="transmembrane region" description="Helical" evidence="6">
    <location>
        <begin position="127"/>
        <end position="146"/>
    </location>
</feature>
<reference evidence="9" key="1">
    <citation type="submission" date="2024-07" db="EMBL/GenBank/DDBJ databases">
        <title>Two chromosome-level genome assemblies of Korean endemic species Abeliophyllum distichum and Forsythia ovata (Oleaceae).</title>
        <authorList>
            <person name="Jang H."/>
        </authorList>
    </citation>
    <scope>NUCLEOTIDE SEQUENCE [LARGE SCALE GENOMIC DNA]</scope>
</reference>
<keyword evidence="4 6" id="KW-0472">Membrane</keyword>
<feature type="transmembrane region" description="Helical" evidence="6">
    <location>
        <begin position="65"/>
        <end position="82"/>
    </location>
</feature>
<dbReference type="InterPro" id="IPR056555">
    <property type="entry name" value="NFD4_C"/>
</dbReference>
<evidence type="ECO:0000256" key="2">
    <source>
        <dbReference type="ARBA" id="ARBA00022692"/>
    </source>
</evidence>
<feature type="transmembrane region" description="Helical" evidence="6">
    <location>
        <begin position="88"/>
        <end position="115"/>
    </location>
</feature>
<dbReference type="Gene3D" id="1.20.1250.20">
    <property type="entry name" value="MFS general substrate transporter like domains"/>
    <property type="match status" value="1"/>
</dbReference>
<comment type="similarity">
    <text evidence="5">Belongs to the major facilitator superfamily. Phosphate:H(+) symporter (TC 2.A.1.9) family.</text>
</comment>
<evidence type="ECO:0000256" key="3">
    <source>
        <dbReference type="ARBA" id="ARBA00022989"/>
    </source>
</evidence>
<proteinExistence type="inferred from homology"/>
<evidence type="ECO:0000313" key="8">
    <source>
        <dbReference type="EMBL" id="KAL2488564.1"/>
    </source>
</evidence>
<evidence type="ECO:0000256" key="5">
    <source>
        <dbReference type="ARBA" id="ARBA00044504"/>
    </source>
</evidence>
<comment type="subcellular location">
    <subcellularLocation>
        <location evidence="1">Membrane</location>
        <topology evidence="1">Multi-pass membrane protein</topology>
    </subcellularLocation>
</comment>
<sequence length="232" mass="26169">MENGEKFEEEEEEEGNLRNFVEESVEEIGVKLMLRRAEFCFFGRLIPSVHDYFFSKSKYMVSRPAAMACMIIPMCGAFVLLVNKQDIWLYISTAIIGICTGAITTISVSTTTQLFGTKNFGVNHNILVSNIPIGSFLFGDFAALLYSTQKLSGQDNCIGHKCYQTYFHYLGIFVFSWSLSGFRPSLSNEESCNHVDYILETYSIQYCSRGKTRTAYPTAKTSGFFITPGVHE</sequence>
<dbReference type="EMBL" id="JBFOLJ010000012">
    <property type="protein sequence ID" value="KAL2488564.1"/>
    <property type="molecule type" value="Genomic_DNA"/>
</dbReference>
<dbReference type="Pfam" id="PF23262">
    <property type="entry name" value="NFD4_C"/>
    <property type="match status" value="1"/>
</dbReference>
<dbReference type="PANTHER" id="PTHR21576:SF11">
    <property type="entry name" value="MAJOR FACILITATOR SUPERFAMILY PROTEIN"/>
    <property type="match status" value="1"/>
</dbReference>
<evidence type="ECO:0000256" key="1">
    <source>
        <dbReference type="ARBA" id="ARBA00004141"/>
    </source>
</evidence>
<feature type="domain" description="NFD4 C-terminal" evidence="7">
    <location>
        <begin position="38"/>
        <end position="177"/>
    </location>
</feature>
<dbReference type="SUPFAM" id="SSF103473">
    <property type="entry name" value="MFS general substrate transporter"/>
    <property type="match status" value="1"/>
</dbReference>
<organism evidence="8 9">
    <name type="scientific">Forsythia ovata</name>
    <dbReference type="NCBI Taxonomy" id="205694"/>
    <lineage>
        <taxon>Eukaryota</taxon>
        <taxon>Viridiplantae</taxon>
        <taxon>Streptophyta</taxon>
        <taxon>Embryophyta</taxon>
        <taxon>Tracheophyta</taxon>
        <taxon>Spermatophyta</taxon>
        <taxon>Magnoliopsida</taxon>
        <taxon>eudicotyledons</taxon>
        <taxon>Gunneridae</taxon>
        <taxon>Pentapetalae</taxon>
        <taxon>asterids</taxon>
        <taxon>lamiids</taxon>
        <taxon>Lamiales</taxon>
        <taxon>Oleaceae</taxon>
        <taxon>Forsythieae</taxon>
        <taxon>Forsythia</taxon>
    </lineage>
</organism>
<dbReference type="InterPro" id="IPR036259">
    <property type="entry name" value="MFS_trans_sf"/>
</dbReference>
<evidence type="ECO:0000256" key="6">
    <source>
        <dbReference type="SAM" id="Phobius"/>
    </source>
</evidence>
<comment type="caution">
    <text evidence="8">The sequence shown here is derived from an EMBL/GenBank/DDBJ whole genome shotgun (WGS) entry which is preliminary data.</text>
</comment>
<keyword evidence="2 6" id="KW-0812">Transmembrane</keyword>
<protein>
    <submittedName>
        <fullName evidence="8">Protein NUCLEAR FUSION DEFECTIVE 4-like</fullName>
    </submittedName>
</protein>
<gene>
    <name evidence="8" type="ORF">Fot_41856</name>
</gene>
<dbReference type="PANTHER" id="PTHR21576">
    <property type="entry name" value="UNCHARACTERIZED NODULIN-LIKE PROTEIN"/>
    <property type="match status" value="1"/>
</dbReference>
<accession>A0ABD1RKJ3</accession>
<keyword evidence="9" id="KW-1185">Reference proteome</keyword>
<dbReference type="GO" id="GO:0016020">
    <property type="term" value="C:membrane"/>
    <property type="evidence" value="ECO:0007669"/>
    <property type="project" value="UniProtKB-SubCell"/>
</dbReference>
<name>A0ABD1RKJ3_9LAMI</name>
<dbReference type="AlphaFoldDB" id="A0ABD1RKJ3"/>